<reference evidence="2 3" key="2">
    <citation type="submission" date="2019-09" db="EMBL/GenBank/DDBJ databases">
        <authorList>
            <person name="Jin C."/>
        </authorList>
    </citation>
    <scope>NUCLEOTIDE SEQUENCE [LARGE SCALE GENOMIC DNA]</scope>
    <source>
        <strain evidence="2 3">BN130099</strain>
    </source>
</reference>
<evidence type="ECO:0000259" key="1">
    <source>
        <dbReference type="Pfam" id="PF13845"/>
    </source>
</evidence>
<keyword evidence="3" id="KW-1185">Reference proteome</keyword>
<dbReference type="InterPro" id="IPR026004">
    <property type="entry name" value="Septum_form"/>
</dbReference>
<evidence type="ECO:0000313" key="2">
    <source>
        <dbReference type="EMBL" id="KAA1421581.1"/>
    </source>
</evidence>
<name>A0A5B1LLH8_9ACTN</name>
<comment type="caution">
    <text evidence="2">The sequence shown here is derived from an EMBL/GenBank/DDBJ whole genome shotgun (WGS) entry which is preliminary data.</text>
</comment>
<sequence>MTNSLPFPSEVSARGFTFAARHLDPGGTSLKLRLGAAVLSAALISTTAFTTAAPATAGPGTDVTPPEVGTCHDLTWEEYYAKFEPEAAIDCATRHTSLTVRVTQYESVPDDWGQVITDDYTPCLKDAVTATGGDAAQYQMTSYSITFYRPTRAQQQAGAAWLRCDVVLRGGHETLAPIPQDVVLTGLRPPANVRKCRLGSAADYELTVCTRRHKYVAYTTAHMRDDRYPGERAAKRFAGRKCNDLIGGAPFVYEWVPNKFYWRAGLRNAVCLPLDD</sequence>
<dbReference type="AlphaFoldDB" id="A0A5B1LLH8"/>
<reference evidence="2 3" key="1">
    <citation type="submission" date="2019-09" db="EMBL/GenBank/DDBJ databases">
        <title>Nocardioides panacisoli sp. nov., isolated from the soil of a ginseng field.</title>
        <authorList>
            <person name="Cho C."/>
        </authorList>
    </citation>
    <scope>NUCLEOTIDE SEQUENCE [LARGE SCALE GENOMIC DNA]</scope>
    <source>
        <strain evidence="2 3">BN130099</strain>
    </source>
</reference>
<dbReference type="Proteomes" id="UP000325003">
    <property type="component" value="Unassembled WGS sequence"/>
</dbReference>
<organism evidence="2 3">
    <name type="scientific">Nocardioides humilatus</name>
    <dbReference type="NCBI Taxonomy" id="2607660"/>
    <lineage>
        <taxon>Bacteria</taxon>
        <taxon>Bacillati</taxon>
        <taxon>Actinomycetota</taxon>
        <taxon>Actinomycetes</taxon>
        <taxon>Propionibacteriales</taxon>
        <taxon>Nocardioidaceae</taxon>
        <taxon>Nocardioides</taxon>
    </lineage>
</organism>
<gene>
    <name evidence="2" type="ORF">F0U44_04665</name>
</gene>
<proteinExistence type="predicted"/>
<accession>A0A5B1LLH8</accession>
<evidence type="ECO:0000313" key="3">
    <source>
        <dbReference type="Proteomes" id="UP000325003"/>
    </source>
</evidence>
<protein>
    <recommendedName>
        <fullName evidence="1">Septum formation-related domain-containing protein</fullName>
    </recommendedName>
</protein>
<dbReference type="EMBL" id="VUJV01000001">
    <property type="protein sequence ID" value="KAA1421581.1"/>
    <property type="molecule type" value="Genomic_DNA"/>
</dbReference>
<feature type="domain" description="Septum formation-related" evidence="1">
    <location>
        <begin position="69"/>
        <end position="246"/>
    </location>
</feature>
<dbReference type="Pfam" id="PF13845">
    <property type="entry name" value="Septum_form"/>
    <property type="match status" value="1"/>
</dbReference>